<dbReference type="SUPFAM" id="SSF141868">
    <property type="entry name" value="EAL domain-like"/>
    <property type="match status" value="1"/>
</dbReference>
<comment type="caution">
    <text evidence="12">The sequence shown here is derived from an EMBL/GenBank/DDBJ whole genome shotgun (WGS) entry which is preliminary data.</text>
</comment>
<evidence type="ECO:0000256" key="10">
    <source>
        <dbReference type="SAM" id="Phobius"/>
    </source>
</evidence>
<evidence type="ECO:0000256" key="7">
    <source>
        <dbReference type="ARBA" id="ARBA00022989"/>
    </source>
</evidence>
<dbReference type="Gene3D" id="3.20.20.450">
    <property type="entry name" value="EAL domain"/>
    <property type="match status" value="1"/>
</dbReference>
<evidence type="ECO:0000313" key="13">
    <source>
        <dbReference type="Proteomes" id="UP001168216"/>
    </source>
</evidence>
<dbReference type="InterPro" id="IPR050706">
    <property type="entry name" value="Cyclic-di-GMP_PDE-like"/>
</dbReference>
<name>A0AAP4N0X8_9GAMM</name>
<dbReference type="FunFam" id="3.20.20.450:FF:000001">
    <property type="entry name" value="Cyclic di-GMP phosphodiesterase yahA"/>
    <property type="match status" value="1"/>
</dbReference>
<keyword evidence="8 10" id="KW-0472">Membrane</keyword>
<dbReference type="PANTHER" id="PTHR33121:SF80">
    <property type="entry name" value="CYCLIC DI-GMP PHOSPHODIESTERASE PDEL"/>
    <property type="match status" value="1"/>
</dbReference>
<evidence type="ECO:0000256" key="4">
    <source>
        <dbReference type="ARBA" id="ARBA00022636"/>
    </source>
</evidence>
<keyword evidence="5 10" id="KW-0812">Transmembrane</keyword>
<dbReference type="InterPro" id="IPR035919">
    <property type="entry name" value="EAL_sf"/>
</dbReference>
<dbReference type="Proteomes" id="UP001168216">
    <property type="component" value="Unassembled WGS sequence"/>
</dbReference>
<reference evidence="12" key="1">
    <citation type="submission" date="2023-08" db="EMBL/GenBank/DDBJ databases">
        <title>WGS of Aeromonas isolates.</title>
        <authorList>
            <person name="Lee H."/>
        </authorList>
    </citation>
    <scope>NUCLEOTIDE SEQUENCE</scope>
    <source>
        <strain evidence="12">SL22</strain>
    </source>
</reference>
<dbReference type="RefSeq" id="WP_241278647.1">
    <property type="nucleotide sequence ID" value="NZ_CP064746.1"/>
</dbReference>
<evidence type="ECO:0000256" key="3">
    <source>
        <dbReference type="ARBA" id="ARBA00022475"/>
    </source>
</evidence>
<keyword evidence="3" id="KW-1003">Cell membrane</keyword>
<dbReference type="CDD" id="cd01948">
    <property type="entry name" value="EAL"/>
    <property type="match status" value="1"/>
</dbReference>
<comment type="catalytic activity">
    <reaction evidence="9">
        <text>3',3'-c-di-GMP + H2O = 5'-phosphoguanylyl(3'-&gt;5')guanosine + H(+)</text>
        <dbReference type="Rhea" id="RHEA:24902"/>
        <dbReference type="ChEBI" id="CHEBI:15377"/>
        <dbReference type="ChEBI" id="CHEBI:15378"/>
        <dbReference type="ChEBI" id="CHEBI:58754"/>
        <dbReference type="ChEBI" id="CHEBI:58805"/>
        <dbReference type="EC" id="3.1.4.52"/>
    </reaction>
</comment>
<evidence type="ECO:0000256" key="2">
    <source>
        <dbReference type="ARBA" id="ARBA00012282"/>
    </source>
</evidence>
<accession>A0AAP4N0X8</accession>
<feature type="domain" description="EAL" evidence="11">
    <location>
        <begin position="257"/>
        <end position="509"/>
    </location>
</feature>
<evidence type="ECO:0000313" key="12">
    <source>
        <dbReference type="EMBL" id="MDM5142414.1"/>
    </source>
</evidence>
<feature type="transmembrane region" description="Helical" evidence="10">
    <location>
        <begin position="12"/>
        <end position="35"/>
    </location>
</feature>
<dbReference type="InterPro" id="IPR024744">
    <property type="entry name" value="CSS-motif_dom"/>
</dbReference>
<dbReference type="EC" id="3.1.4.52" evidence="2"/>
<keyword evidence="7 10" id="KW-1133">Transmembrane helix</keyword>
<evidence type="ECO:0000256" key="8">
    <source>
        <dbReference type="ARBA" id="ARBA00023136"/>
    </source>
</evidence>
<evidence type="ECO:0000256" key="5">
    <source>
        <dbReference type="ARBA" id="ARBA00022692"/>
    </source>
</evidence>
<gene>
    <name evidence="12" type="ORF">OB959_21870</name>
</gene>
<keyword evidence="4" id="KW-0973">c-di-GMP</keyword>
<protein>
    <recommendedName>
        <fullName evidence="2">cyclic-guanylate-specific phosphodiesterase</fullName>
        <ecNumber evidence="2">3.1.4.52</ecNumber>
    </recommendedName>
</protein>
<dbReference type="PANTHER" id="PTHR33121">
    <property type="entry name" value="CYCLIC DI-GMP PHOSPHODIESTERASE PDEF"/>
    <property type="match status" value="1"/>
</dbReference>
<keyword evidence="6" id="KW-0378">Hydrolase</keyword>
<dbReference type="AlphaFoldDB" id="A0AAP4N0X8"/>
<dbReference type="EMBL" id="JAOPLV010000016">
    <property type="protein sequence ID" value="MDM5142414.1"/>
    <property type="molecule type" value="Genomic_DNA"/>
</dbReference>
<dbReference type="GO" id="GO:0071111">
    <property type="term" value="F:cyclic-guanylate-specific phosphodiesterase activity"/>
    <property type="evidence" value="ECO:0007669"/>
    <property type="project" value="UniProtKB-EC"/>
</dbReference>
<organism evidence="12 13">
    <name type="scientific">Aeromonas bestiarum</name>
    <dbReference type="NCBI Taxonomy" id="105751"/>
    <lineage>
        <taxon>Bacteria</taxon>
        <taxon>Pseudomonadati</taxon>
        <taxon>Pseudomonadota</taxon>
        <taxon>Gammaproteobacteria</taxon>
        <taxon>Aeromonadales</taxon>
        <taxon>Aeromonadaceae</taxon>
        <taxon>Aeromonas</taxon>
    </lineage>
</organism>
<dbReference type="GeneID" id="92724729"/>
<evidence type="ECO:0000259" key="11">
    <source>
        <dbReference type="PROSITE" id="PS50883"/>
    </source>
</evidence>
<sequence>MPFRRLRLRQFYTRLGASLLASLLPVLLGVLIISWQTFSGMKQDAEDRLLHARRMFDRTLDNAHRAASMVQGGVGRPCAEVVQGLRDQVATVPDVRTVNLARGETIYCSSLYGAYSGPFALADYAGGQLDLMRGNPVTPDRPLVVYRQAVGDYSVLVGVDGYYLHNILDMLSRNSPLALVVGSQAMLASGMVSEEIPPKTRGYLEQVSEKYQYRVVTDLSHDEYGSHIWHYSKASIIIYPLLGILVGFGVFWLTGRSTSPSQELRRALDQREFIPYLQPVVTGDDAHWCGCEVLMRWQHPRQGLISPDRFIPLAEDSGLIVPMTRLLMEQVRDQFAGAVHTLPRGFHFGFNISASHCKDLSLVADCRDFINAFRENPIKLVLELTERELIVADEVTDRLFAELHQLGVFIAIDDFGTGHSSLTYLQQFQVDFLKIDQSFVGMIGSDALSSHIVENVIDLATRLGLLLVAEGVENEVQAAYLRARQVTFLQGYLYGRPMPMKEFASALSA</sequence>
<dbReference type="SMART" id="SM00052">
    <property type="entry name" value="EAL"/>
    <property type="match status" value="1"/>
</dbReference>
<evidence type="ECO:0000256" key="9">
    <source>
        <dbReference type="ARBA" id="ARBA00034290"/>
    </source>
</evidence>
<comment type="subcellular location">
    <subcellularLocation>
        <location evidence="1">Cell membrane</location>
        <topology evidence="1">Multi-pass membrane protein</topology>
    </subcellularLocation>
</comment>
<dbReference type="InterPro" id="IPR001633">
    <property type="entry name" value="EAL_dom"/>
</dbReference>
<dbReference type="Pfam" id="PF12792">
    <property type="entry name" value="CSS-motif"/>
    <property type="match status" value="1"/>
</dbReference>
<proteinExistence type="predicted"/>
<dbReference type="PROSITE" id="PS50883">
    <property type="entry name" value="EAL"/>
    <property type="match status" value="1"/>
</dbReference>
<evidence type="ECO:0000256" key="6">
    <source>
        <dbReference type="ARBA" id="ARBA00022801"/>
    </source>
</evidence>
<dbReference type="GO" id="GO:0005886">
    <property type="term" value="C:plasma membrane"/>
    <property type="evidence" value="ECO:0007669"/>
    <property type="project" value="UniProtKB-SubCell"/>
</dbReference>
<evidence type="ECO:0000256" key="1">
    <source>
        <dbReference type="ARBA" id="ARBA00004651"/>
    </source>
</evidence>
<dbReference type="Pfam" id="PF00563">
    <property type="entry name" value="EAL"/>
    <property type="match status" value="1"/>
</dbReference>